<dbReference type="InterPro" id="IPR036388">
    <property type="entry name" value="WH-like_DNA-bd_sf"/>
</dbReference>
<dbReference type="PROSITE" id="PS50987">
    <property type="entry name" value="HTH_ARSR_2"/>
    <property type="match status" value="1"/>
</dbReference>
<feature type="domain" description="HTH arsR-type" evidence="5">
    <location>
        <begin position="25"/>
        <end position="119"/>
    </location>
</feature>
<evidence type="ECO:0000256" key="3">
    <source>
        <dbReference type="ARBA" id="ARBA00023163"/>
    </source>
</evidence>
<sequence>MPERISTCRHTSKEHQGLPPPAENLPGNQAQHLAGLFKTLGDPTRIRILYLLTQREHCVCELAENSEVSLSAISHQLRLLKANRLIKSRREGRNVYYSLDDEHVDALFRQGLAHVKHAE</sequence>
<organism evidence="6">
    <name type="scientific">bioreactor metagenome</name>
    <dbReference type="NCBI Taxonomy" id="1076179"/>
    <lineage>
        <taxon>unclassified sequences</taxon>
        <taxon>metagenomes</taxon>
        <taxon>ecological metagenomes</taxon>
    </lineage>
</organism>
<dbReference type="PANTHER" id="PTHR43132">
    <property type="entry name" value="ARSENICAL RESISTANCE OPERON REPRESSOR ARSR-RELATED"/>
    <property type="match status" value="1"/>
</dbReference>
<dbReference type="Gene3D" id="1.10.10.10">
    <property type="entry name" value="Winged helix-like DNA-binding domain superfamily/Winged helix DNA-binding domain"/>
    <property type="match status" value="1"/>
</dbReference>
<name>A0A645BCK2_9ZZZZ</name>
<evidence type="ECO:0000256" key="4">
    <source>
        <dbReference type="SAM" id="MobiDB-lite"/>
    </source>
</evidence>
<accession>A0A645BCK2</accession>
<evidence type="ECO:0000259" key="5">
    <source>
        <dbReference type="PROSITE" id="PS50987"/>
    </source>
</evidence>
<dbReference type="NCBIfam" id="NF033788">
    <property type="entry name" value="HTH_metalloreg"/>
    <property type="match status" value="1"/>
</dbReference>
<dbReference type="PRINTS" id="PR00778">
    <property type="entry name" value="HTHARSR"/>
</dbReference>
<reference evidence="6" key="1">
    <citation type="submission" date="2019-08" db="EMBL/GenBank/DDBJ databases">
        <authorList>
            <person name="Kucharzyk K."/>
            <person name="Murdoch R.W."/>
            <person name="Higgins S."/>
            <person name="Loffler F."/>
        </authorList>
    </citation>
    <scope>NUCLEOTIDE SEQUENCE</scope>
</reference>
<keyword evidence="3" id="KW-0804">Transcription</keyword>
<dbReference type="CDD" id="cd00090">
    <property type="entry name" value="HTH_ARSR"/>
    <property type="match status" value="1"/>
</dbReference>
<comment type="caution">
    <text evidence="6">The sequence shown here is derived from an EMBL/GenBank/DDBJ whole genome shotgun (WGS) entry which is preliminary data.</text>
</comment>
<dbReference type="PANTHER" id="PTHR43132:SF6">
    <property type="entry name" value="HTH-TYPE TRANSCRIPTIONAL REPRESSOR CZRA"/>
    <property type="match status" value="1"/>
</dbReference>
<dbReference type="InterPro" id="IPR001845">
    <property type="entry name" value="HTH_ArsR_DNA-bd_dom"/>
</dbReference>
<keyword evidence="1" id="KW-0805">Transcription regulation</keyword>
<feature type="region of interest" description="Disordered" evidence="4">
    <location>
        <begin position="1"/>
        <end position="28"/>
    </location>
</feature>
<dbReference type="AlphaFoldDB" id="A0A645BCK2"/>
<dbReference type="EMBL" id="VSSQ01019262">
    <property type="protein sequence ID" value="MPM63175.1"/>
    <property type="molecule type" value="Genomic_DNA"/>
</dbReference>
<dbReference type="GO" id="GO:0003677">
    <property type="term" value="F:DNA binding"/>
    <property type="evidence" value="ECO:0007669"/>
    <property type="project" value="UniProtKB-KW"/>
</dbReference>
<keyword evidence="2" id="KW-0238">DNA-binding</keyword>
<dbReference type="SMART" id="SM00418">
    <property type="entry name" value="HTH_ARSR"/>
    <property type="match status" value="1"/>
</dbReference>
<evidence type="ECO:0000313" key="6">
    <source>
        <dbReference type="EMBL" id="MPM63175.1"/>
    </source>
</evidence>
<evidence type="ECO:0000256" key="2">
    <source>
        <dbReference type="ARBA" id="ARBA00023125"/>
    </source>
</evidence>
<dbReference type="SUPFAM" id="SSF46785">
    <property type="entry name" value="Winged helix' DNA-binding domain"/>
    <property type="match status" value="1"/>
</dbReference>
<evidence type="ECO:0000256" key="1">
    <source>
        <dbReference type="ARBA" id="ARBA00023015"/>
    </source>
</evidence>
<dbReference type="InterPro" id="IPR011991">
    <property type="entry name" value="ArsR-like_HTH"/>
</dbReference>
<dbReference type="InterPro" id="IPR051011">
    <property type="entry name" value="Metal_resp_trans_reg"/>
</dbReference>
<gene>
    <name evidence="6" type="primary">ziaR_26</name>
    <name evidence="6" type="ORF">SDC9_110055</name>
</gene>
<protein>
    <submittedName>
        <fullName evidence="6">Transcriptional repressor SmtB</fullName>
    </submittedName>
</protein>
<dbReference type="GO" id="GO:0003700">
    <property type="term" value="F:DNA-binding transcription factor activity"/>
    <property type="evidence" value="ECO:0007669"/>
    <property type="project" value="InterPro"/>
</dbReference>
<dbReference type="InterPro" id="IPR036390">
    <property type="entry name" value="WH_DNA-bd_sf"/>
</dbReference>
<proteinExistence type="predicted"/>
<dbReference type="Pfam" id="PF01022">
    <property type="entry name" value="HTH_5"/>
    <property type="match status" value="1"/>
</dbReference>